<feature type="transmembrane region" description="Helical" evidence="1">
    <location>
        <begin position="12"/>
        <end position="30"/>
    </location>
</feature>
<dbReference type="InterPro" id="IPR009936">
    <property type="entry name" value="DUF1468"/>
</dbReference>
<dbReference type="OrthoDB" id="7355232at2"/>
<keyword evidence="1" id="KW-0812">Transmembrane</keyword>
<keyword evidence="4" id="KW-1185">Reference proteome</keyword>
<dbReference type="Pfam" id="PF07331">
    <property type="entry name" value="TctB"/>
    <property type="match status" value="1"/>
</dbReference>
<evidence type="ECO:0000259" key="2">
    <source>
        <dbReference type="Pfam" id="PF07331"/>
    </source>
</evidence>
<comment type="caution">
    <text evidence="3">The sequence shown here is derived from an EMBL/GenBank/DDBJ whole genome shotgun (WGS) entry which is preliminary data.</text>
</comment>
<proteinExistence type="predicted"/>
<feature type="transmembrane region" description="Helical" evidence="1">
    <location>
        <begin position="87"/>
        <end position="119"/>
    </location>
</feature>
<feature type="transmembrane region" description="Helical" evidence="1">
    <location>
        <begin position="42"/>
        <end position="66"/>
    </location>
</feature>
<accession>A0A317FFY2</accession>
<dbReference type="AlphaFoldDB" id="A0A317FFY2"/>
<organism evidence="3 4">
    <name type="scientific">Falsiroseomonas bella</name>
    <dbReference type="NCBI Taxonomy" id="2184016"/>
    <lineage>
        <taxon>Bacteria</taxon>
        <taxon>Pseudomonadati</taxon>
        <taxon>Pseudomonadota</taxon>
        <taxon>Alphaproteobacteria</taxon>
        <taxon>Acetobacterales</taxon>
        <taxon>Roseomonadaceae</taxon>
        <taxon>Falsiroseomonas</taxon>
    </lineage>
</organism>
<evidence type="ECO:0000313" key="3">
    <source>
        <dbReference type="EMBL" id="PWS36518.1"/>
    </source>
</evidence>
<reference evidence="4" key="1">
    <citation type="submission" date="2018-05" db="EMBL/GenBank/DDBJ databases">
        <authorList>
            <person name="Du Z."/>
            <person name="Wang X."/>
        </authorList>
    </citation>
    <scope>NUCLEOTIDE SEQUENCE [LARGE SCALE GENOMIC DNA]</scope>
    <source>
        <strain evidence="4">CQN31</strain>
    </source>
</reference>
<keyword evidence="1" id="KW-0472">Membrane</keyword>
<gene>
    <name evidence="3" type="ORF">DFH01_15335</name>
</gene>
<sequence length="170" mass="18545">MQRQGSDPPPIGQELIIPALAVGFTAYYFWTVQELAWEAKANGIVIGAILLLLVALLLFRVGWRVANRQATLRFTLGGDPETDRVRLMLMALMVAFLVVLPLLGTSITLGLMLFIGMWLLGGRHWPSLIGVSVITPLLVWATLIVILGTRFPLGPFEHAMAALFGIGPVD</sequence>
<dbReference type="EMBL" id="QGNA01000003">
    <property type="protein sequence ID" value="PWS36518.1"/>
    <property type="molecule type" value="Genomic_DNA"/>
</dbReference>
<keyword evidence="1" id="KW-1133">Transmembrane helix</keyword>
<feature type="domain" description="DUF1468" evidence="2">
    <location>
        <begin position="17"/>
        <end position="152"/>
    </location>
</feature>
<evidence type="ECO:0000256" key="1">
    <source>
        <dbReference type="SAM" id="Phobius"/>
    </source>
</evidence>
<protein>
    <recommendedName>
        <fullName evidence="2">DUF1468 domain-containing protein</fullName>
    </recommendedName>
</protein>
<dbReference type="RefSeq" id="WP_109871311.1">
    <property type="nucleotide sequence ID" value="NZ_QGNA01000003.1"/>
</dbReference>
<name>A0A317FFY2_9PROT</name>
<feature type="transmembrane region" description="Helical" evidence="1">
    <location>
        <begin position="125"/>
        <end position="147"/>
    </location>
</feature>
<dbReference type="Proteomes" id="UP000245765">
    <property type="component" value="Unassembled WGS sequence"/>
</dbReference>
<evidence type="ECO:0000313" key="4">
    <source>
        <dbReference type="Proteomes" id="UP000245765"/>
    </source>
</evidence>